<feature type="compositionally biased region" description="Basic and acidic residues" evidence="1">
    <location>
        <begin position="160"/>
        <end position="179"/>
    </location>
</feature>
<dbReference type="AlphaFoldDB" id="A0AAV4MI90"/>
<evidence type="ECO:0000313" key="4">
    <source>
        <dbReference type="Proteomes" id="UP001054837"/>
    </source>
</evidence>
<evidence type="ECO:0000259" key="2">
    <source>
        <dbReference type="PROSITE" id="PS50853"/>
    </source>
</evidence>
<accession>A0AAV4MI90</accession>
<protein>
    <recommendedName>
        <fullName evidence="2">Fibronectin type-III domain-containing protein</fullName>
    </recommendedName>
</protein>
<dbReference type="Gene3D" id="2.60.40.10">
    <property type="entry name" value="Immunoglobulins"/>
    <property type="match status" value="1"/>
</dbReference>
<organism evidence="3 4">
    <name type="scientific">Caerostris darwini</name>
    <dbReference type="NCBI Taxonomy" id="1538125"/>
    <lineage>
        <taxon>Eukaryota</taxon>
        <taxon>Metazoa</taxon>
        <taxon>Ecdysozoa</taxon>
        <taxon>Arthropoda</taxon>
        <taxon>Chelicerata</taxon>
        <taxon>Arachnida</taxon>
        <taxon>Araneae</taxon>
        <taxon>Araneomorphae</taxon>
        <taxon>Entelegynae</taxon>
        <taxon>Araneoidea</taxon>
        <taxon>Araneidae</taxon>
        <taxon>Caerostris</taxon>
    </lineage>
</organism>
<feature type="region of interest" description="Disordered" evidence="1">
    <location>
        <begin position="159"/>
        <end position="187"/>
    </location>
</feature>
<keyword evidence="4" id="KW-1185">Reference proteome</keyword>
<dbReference type="InterPro" id="IPR013783">
    <property type="entry name" value="Ig-like_fold"/>
</dbReference>
<gene>
    <name evidence="3" type="ORF">CDAR_280791</name>
</gene>
<reference evidence="3 4" key="1">
    <citation type="submission" date="2021-06" db="EMBL/GenBank/DDBJ databases">
        <title>Caerostris darwini draft genome.</title>
        <authorList>
            <person name="Kono N."/>
            <person name="Arakawa K."/>
        </authorList>
    </citation>
    <scope>NUCLEOTIDE SEQUENCE [LARGE SCALE GENOMIC DNA]</scope>
</reference>
<dbReference type="EMBL" id="BPLQ01000371">
    <property type="protein sequence ID" value="GIX70514.1"/>
    <property type="molecule type" value="Genomic_DNA"/>
</dbReference>
<dbReference type="CDD" id="cd00063">
    <property type="entry name" value="FN3"/>
    <property type="match status" value="1"/>
</dbReference>
<dbReference type="Proteomes" id="UP001054837">
    <property type="component" value="Unassembled WGS sequence"/>
</dbReference>
<proteinExistence type="predicted"/>
<evidence type="ECO:0000313" key="3">
    <source>
        <dbReference type="EMBL" id="GIX70514.1"/>
    </source>
</evidence>
<dbReference type="InterPro" id="IPR036116">
    <property type="entry name" value="FN3_sf"/>
</dbReference>
<sequence length="378" mass="44008">MNEIRIPVSHFIQNRSHNGDLDGMCSISHRPTKEERLSIKSSKKINLFATSTFFDMMKKGKEVKIVIGGLLVNAADKLHKKLSGYFKNGKLNNITKGSDNMKGLQYHANMEETNTVTNDVQSNKKNETNGKENEIQAASLNNSSIPRFLKRFLFEYPTEEEVKPQEDKQESEPKIETRSDKKRKFRKLRRQHSYKIVNEEKKEEQLGRLPDILQNKQTFHQTENALALDNEQFQREKPAYYRPEQPLGPVNLSVQILDNRCAYLKWRQPRNALKSQIRGYLVETWLESEQRWVEVKGTPITRPATKLCDLSEQYNVMRIRAYNDFGIGKPSRQIDLNKSYQQQVVRPKFYHRTMENETRLTALANMSASPLNYHSGRG</sequence>
<comment type="caution">
    <text evidence="3">The sequence shown here is derived from an EMBL/GenBank/DDBJ whole genome shotgun (WGS) entry which is preliminary data.</text>
</comment>
<feature type="domain" description="Fibronectin type-III" evidence="2">
    <location>
        <begin position="248"/>
        <end position="342"/>
    </location>
</feature>
<dbReference type="InterPro" id="IPR003961">
    <property type="entry name" value="FN3_dom"/>
</dbReference>
<name>A0AAV4MI90_9ARAC</name>
<evidence type="ECO:0000256" key="1">
    <source>
        <dbReference type="SAM" id="MobiDB-lite"/>
    </source>
</evidence>
<dbReference type="SUPFAM" id="SSF49265">
    <property type="entry name" value="Fibronectin type III"/>
    <property type="match status" value="1"/>
</dbReference>
<dbReference type="PROSITE" id="PS50853">
    <property type="entry name" value="FN3"/>
    <property type="match status" value="1"/>
</dbReference>